<evidence type="ECO:0000256" key="6">
    <source>
        <dbReference type="ARBA" id="ARBA00022989"/>
    </source>
</evidence>
<dbReference type="Proteomes" id="UP001156905">
    <property type="component" value="Unassembled WGS sequence"/>
</dbReference>
<feature type="transmembrane region" description="Helical" evidence="8">
    <location>
        <begin position="187"/>
        <end position="211"/>
    </location>
</feature>
<evidence type="ECO:0000256" key="3">
    <source>
        <dbReference type="ARBA" id="ARBA00022475"/>
    </source>
</evidence>
<dbReference type="PANTHER" id="PTHR43357">
    <property type="entry name" value="INNER MEMBRANE ABC TRANSPORTER PERMEASE PROTEIN YDCV"/>
    <property type="match status" value="1"/>
</dbReference>
<comment type="subcellular location">
    <subcellularLocation>
        <location evidence="1">Cell inner membrane</location>
        <topology evidence="1">Multi-pass membrane protein</topology>
    </subcellularLocation>
    <subcellularLocation>
        <location evidence="8">Cell membrane</location>
        <topology evidence="8">Multi-pass membrane protein</topology>
    </subcellularLocation>
</comment>
<proteinExistence type="inferred from homology"/>
<name>A0ABQ6AUH5_9BRAD</name>
<keyword evidence="3" id="KW-1003">Cell membrane</keyword>
<protein>
    <submittedName>
        <fullName evidence="10">Polyamine ABC transporter permease</fullName>
    </submittedName>
</protein>
<evidence type="ECO:0000313" key="10">
    <source>
        <dbReference type="EMBL" id="GLR84634.1"/>
    </source>
</evidence>
<dbReference type="Gene3D" id="1.10.3720.10">
    <property type="entry name" value="MetI-like"/>
    <property type="match status" value="1"/>
</dbReference>
<feature type="transmembrane region" description="Helical" evidence="8">
    <location>
        <begin position="101"/>
        <end position="125"/>
    </location>
</feature>
<evidence type="ECO:0000313" key="11">
    <source>
        <dbReference type="Proteomes" id="UP001156905"/>
    </source>
</evidence>
<dbReference type="PROSITE" id="PS50928">
    <property type="entry name" value="ABC_TM1"/>
    <property type="match status" value="1"/>
</dbReference>
<feature type="domain" description="ABC transmembrane type-1" evidence="9">
    <location>
        <begin position="63"/>
        <end position="251"/>
    </location>
</feature>
<gene>
    <name evidence="10" type="ORF">GCM10007857_13440</name>
</gene>
<keyword evidence="4" id="KW-0997">Cell inner membrane</keyword>
<evidence type="ECO:0000256" key="8">
    <source>
        <dbReference type="RuleBase" id="RU363032"/>
    </source>
</evidence>
<evidence type="ECO:0000256" key="2">
    <source>
        <dbReference type="ARBA" id="ARBA00022448"/>
    </source>
</evidence>
<evidence type="ECO:0000256" key="4">
    <source>
        <dbReference type="ARBA" id="ARBA00022519"/>
    </source>
</evidence>
<feature type="transmembrane region" description="Helical" evidence="8">
    <location>
        <begin position="67"/>
        <end position="89"/>
    </location>
</feature>
<feature type="transmembrane region" description="Helical" evidence="8">
    <location>
        <begin position="231"/>
        <end position="251"/>
    </location>
</feature>
<dbReference type="PANTHER" id="PTHR43357:SF4">
    <property type="entry name" value="INNER MEMBRANE ABC TRANSPORTER PERMEASE PROTEIN YDCV"/>
    <property type="match status" value="1"/>
</dbReference>
<sequence>MPKISRGFHALCIASIMTFLLAPVILVFPISFSADAYVAWPPSAWSTRWYVALLHNEEMVTAFRNSLIIAACVTAITLIVAMPAAVALTRWNFLGRDALTSLFTAPLLLPSIVLGLAILVIFAGYGLVGSWPGVIIGHLVITLPYALRVLITGLSTMPAFVEDAAGTLGADPWRVFRRITLPLMTPALVASAALAFIVSFDEVVISLFIAGTQLKLLPVSLYHYVESWTDPLVAAVSALLVLGTLGIVLIVERAIGFGKAVSK</sequence>
<keyword evidence="7 8" id="KW-0472">Membrane</keyword>
<organism evidence="10 11">
    <name type="scientific">Bradyrhizobium iriomotense</name>
    <dbReference type="NCBI Taxonomy" id="441950"/>
    <lineage>
        <taxon>Bacteria</taxon>
        <taxon>Pseudomonadati</taxon>
        <taxon>Pseudomonadota</taxon>
        <taxon>Alphaproteobacteria</taxon>
        <taxon>Hyphomicrobiales</taxon>
        <taxon>Nitrobacteraceae</taxon>
        <taxon>Bradyrhizobium</taxon>
    </lineage>
</organism>
<dbReference type="InterPro" id="IPR035906">
    <property type="entry name" value="MetI-like_sf"/>
</dbReference>
<reference evidence="11" key="1">
    <citation type="journal article" date="2019" name="Int. J. Syst. Evol. Microbiol.">
        <title>The Global Catalogue of Microorganisms (GCM) 10K type strain sequencing project: providing services to taxonomists for standard genome sequencing and annotation.</title>
        <authorList>
            <consortium name="The Broad Institute Genomics Platform"/>
            <consortium name="The Broad Institute Genome Sequencing Center for Infectious Disease"/>
            <person name="Wu L."/>
            <person name="Ma J."/>
        </authorList>
    </citation>
    <scope>NUCLEOTIDE SEQUENCE [LARGE SCALE GENOMIC DNA]</scope>
    <source>
        <strain evidence="11">NBRC 102520</strain>
    </source>
</reference>
<dbReference type="EMBL" id="BSOW01000004">
    <property type="protein sequence ID" value="GLR84634.1"/>
    <property type="molecule type" value="Genomic_DNA"/>
</dbReference>
<dbReference type="InterPro" id="IPR000515">
    <property type="entry name" value="MetI-like"/>
</dbReference>
<comment type="caution">
    <text evidence="10">The sequence shown here is derived from an EMBL/GenBank/DDBJ whole genome shotgun (WGS) entry which is preliminary data.</text>
</comment>
<dbReference type="SUPFAM" id="SSF161098">
    <property type="entry name" value="MetI-like"/>
    <property type="match status" value="1"/>
</dbReference>
<keyword evidence="6 8" id="KW-1133">Transmembrane helix</keyword>
<evidence type="ECO:0000256" key="1">
    <source>
        <dbReference type="ARBA" id="ARBA00004429"/>
    </source>
</evidence>
<comment type="similarity">
    <text evidence="8">Belongs to the binding-protein-dependent transport system permease family.</text>
</comment>
<keyword evidence="11" id="KW-1185">Reference proteome</keyword>
<dbReference type="CDD" id="cd06261">
    <property type="entry name" value="TM_PBP2"/>
    <property type="match status" value="1"/>
</dbReference>
<evidence type="ECO:0000259" key="9">
    <source>
        <dbReference type="PROSITE" id="PS50928"/>
    </source>
</evidence>
<dbReference type="Pfam" id="PF00528">
    <property type="entry name" value="BPD_transp_1"/>
    <property type="match status" value="1"/>
</dbReference>
<feature type="transmembrane region" description="Helical" evidence="8">
    <location>
        <begin position="7"/>
        <end position="32"/>
    </location>
</feature>
<evidence type="ECO:0000256" key="7">
    <source>
        <dbReference type="ARBA" id="ARBA00023136"/>
    </source>
</evidence>
<keyword evidence="2 8" id="KW-0813">Transport</keyword>
<feature type="transmembrane region" description="Helical" evidence="8">
    <location>
        <begin position="131"/>
        <end position="151"/>
    </location>
</feature>
<evidence type="ECO:0000256" key="5">
    <source>
        <dbReference type="ARBA" id="ARBA00022692"/>
    </source>
</evidence>
<accession>A0ABQ6AUH5</accession>
<keyword evidence="5 8" id="KW-0812">Transmembrane</keyword>